<evidence type="ECO:0000256" key="3">
    <source>
        <dbReference type="ARBA" id="ARBA00023242"/>
    </source>
</evidence>
<dbReference type="PANTHER" id="PTHR13237:SF8">
    <property type="entry name" value="SOMETHING ABOUT SILENCING PROTEIN 10"/>
    <property type="match status" value="1"/>
</dbReference>
<comment type="similarity">
    <text evidence="2">Belongs to the SAS10 family.</text>
</comment>
<dbReference type="InterPro" id="IPR018972">
    <property type="entry name" value="Sas10_C_dom"/>
</dbReference>
<feature type="region of interest" description="Disordered" evidence="5">
    <location>
        <begin position="512"/>
        <end position="619"/>
    </location>
</feature>
<keyword evidence="4" id="KW-0175">Coiled coil</keyword>
<dbReference type="EMBL" id="JADGJH010000191">
    <property type="protein sequence ID" value="KAJ3134384.1"/>
    <property type="molecule type" value="Genomic_DNA"/>
</dbReference>
<sequence>MRKTKRNGKTVWEQDFGDDDQVLDLGLDSDSNFDDEDGVDVAVLDKLDAEDEKLLNKSNRLLKTAKDFQDSDEDDFLVDRESVGANLKTRQKKASDINEDEAILAWGHRRKAFYNRDDEVISDEEAAREELAETRKMQQRRMEVLNEADFLGDDDEYSAAPTKATFGDSFVKILRGTAKNTAATSSDDIDNDDFQVEKVENSLKRDALAKMDLDALKLLANSQIPTVVRYLEEFNERWDEVKNVLGPALKWMKENDDKVEAGLVAAKKYLVLKYGIATNRTGPGLSDEYFVLSHNSFKSAAITHSNASPIPPSNKVEGRKDESKKSLESSTGKHKRNNIDSDSETTSLSGGFPNLLDKIADFVESRLFGEDEEGYENDDYEDDDTLRNNSMLKDDFDEENDGEKEGDLLTEEEVKAVLTEMRERGGSKKSASSAAKFLLNPPKASTVNNDVFQIPKFVSAKSTMSKGKKSKLKSVNIDVDFGETDLNDIDMTEKMAKRRDLQFHVKRIDQDISKRKKNSAMLGGTGDDDLPMRDKNGKLVLPAGSASDSKKKDPGAFFSILEPEVDNNEDIFGGEVDNSALDDEDYYGEDVNDFDSGESSGKRKREGDDDDVEKDDEDDEALAYYNSIANVTKASKDEKEAAFQEYKKSLEGDGPYNDNDMAATGLKRATGWTIDANKGLTPRRKKEDRNSRVKIRNKFAKKQKKLGSIKAIVKDKSKTGVYRGEATGIKSQLSKSVRF</sequence>
<organism evidence="7 8">
    <name type="scientific">Physocladia obscura</name>
    <dbReference type="NCBI Taxonomy" id="109957"/>
    <lineage>
        <taxon>Eukaryota</taxon>
        <taxon>Fungi</taxon>
        <taxon>Fungi incertae sedis</taxon>
        <taxon>Chytridiomycota</taxon>
        <taxon>Chytridiomycota incertae sedis</taxon>
        <taxon>Chytridiomycetes</taxon>
        <taxon>Chytridiales</taxon>
        <taxon>Chytriomycetaceae</taxon>
        <taxon>Physocladia</taxon>
    </lineage>
</organism>
<accession>A0AAD5T6N3</accession>
<keyword evidence="8" id="KW-1185">Reference proteome</keyword>
<dbReference type="PANTHER" id="PTHR13237">
    <property type="entry name" value="SOMETHING ABOUT SILENCING PROTEIN 10-RELATED"/>
    <property type="match status" value="1"/>
</dbReference>
<feature type="compositionally biased region" description="Basic and acidic residues" evidence="5">
    <location>
        <begin position="316"/>
        <end position="327"/>
    </location>
</feature>
<gene>
    <name evidence="7" type="ORF">HK100_003593</name>
</gene>
<evidence type="ECO:0000256" key="1">
    <source>
        <dbReference type="ARBA" id="ARBA00004123"/>
    </source>
</evidence>
<protein>
    <recommendedName>
        <fullName evidence="6">Sas10 C-terminal domain-containing protein</fullName>
    </recommendedName>
</protein>
<evidence type="ECO:0000256" key="2">
    <source>
        <dbReference type="ARBA" id="ARBA00010979"/>
    </source>
</evidence>
<feature type="compositionally biased region" description="Acidic residues" evidence="5">
    <location>
        <begin position="371"/>
        <end position="384"/>
    </location>
</feature>
<feature type="region of interest" description="Disordered" evidence="5">
    <location>
        <begin position="303"/>
        <end position="350"/>
    </location>
</feature>
<proteinExistence type="inferred from homology"/>
<feature type="compositionally biased region" description="Acidic residues" evidence="5">
    <location>
        <begin position="580"/>
        <end position="596"/>
    </location>
</feature>
<dbReference type="GO" id="GO:0000462">
    <property type="term" value="P:maturation of SSU-rRNA from tricistronic rRNA transcript (SSU-rRNA, 5.8S rRNA, LSU-rRNA)"/>
    <property type="evidence" value="ECO:0007669"/>
    <property type="project" value="TreeGrafter"/>
</dbReference>
<comment type="caution">
    <text evidence="7">The sequence shown here is derived from an EMBL/GenBank/DDBJ whole genome shotgun (WGS) entry which is preliminary data.</text>
</comment>
<comment type="subcellular location">
    <subcellularLocation>
        <location evidence="1">Nucleus</location>
    </subcellularLocation>
</comment>
<dbReference type="Proteomes" id="UP001211907">
    <property type="component" value="Unassembled WGS sequence"/>
</dbReference>
<feature type="domain" description="Sas10 C-terminal" evidence="6">
    <location>
        <begin position="667"/>
        <end position="739"/>
    </location>
</feature>
<keyword evidence="3" id="KW-0539">Nucleus</keyword>
<reference evidence="7" key="1">
    <citation type="submission" date="2020-05" db="EMBL/GenBank/DDBJ databases">
        <title>Phylogenomic resolution of chytrid fungi.</title>
        <authorList>
            <person name="Stajich J.E."/>
            <person name="Amses K."/>
            <person name="Simmons R."/>
            <person name="Seto K."/>
            <person name="Myers J."/>
            <person name="Bonds A."/>
            <person name="Quandt C.A."/>
            <person name="Barry K."/>
            <person name="Liu P."/>
            <person name="Grigoriev I."/>
            <person name="Longcore J.E."/>
            <person name="James T.Y."/>
        </authorList>
    </citation>
    <scope>NUCLEOTIDE SEQUENCE</scope>
    <source>
        <strain evidence="7">JEL0513</strain>
    </source>
</reference>
<feature type="compositionally biased region" description="Acidic residues" evidence="5">
    <location>
        <begin position="608"/>
        <end position="619"/>
    </location>
</feature>
<evidence type="ECO:0000313" key="8">
    <source>
        <dbReference type="Proteomes" id="UP001211907"/>
    </source>
</evidence>
<feature type="coiled-coil region" evidence="4">
    <location>
        <begin position="121"/>
        <end position="148"/>
    </location>
</feature>
<evidence type="ECO:0000256" key="4">
    <source>
        <dbReference type="SAM" id="Coils"/>
    </source>
</evidence>
<evidence type="ECO:0000256" key="5">
    <source>
        <dbReference type="SAM" id="MobiDB-lite"/>
    </source>
</evidence>
<dbReference type="Pfam" id="PF09368">
    <property type="entry name" value="Sas10"/>
    <property type="match status" value="1"/>
</dbReference>
<evidence type="ECO:0000313" key="7">
    <source>
        <dbReference type="EMBL" id="KAJ3134384.1"/>
    </source>
</evidence>
<dbReference type="AlphaFoldDB" id="A0AAD5T6N3"/>
<evidence type="ECO:0000259" key="6">
    <source>
        <dbReference type="Pfam" id="PF09368"/>
    </source>
</evidence>
<feature type="region of interest" description="Disordered" evidence="5">
    <location>
        <begin position="371"/>
        <end position="405"/>
    </location>
</feature>
<dbReference type="GO" id="GO:0032040">
    <property type="term" value="C:small-subunit processome"/>
    <property type="evidence" value="ECO:0007669"/>
    <property type="project" value="TreeGrafter"/>
</dbReference>
<name>A0AAD5T6N3_9FUNG</name>